<dbReference type="InterPro" id="IPR025714">
    <property type="entry name" value="Methyltranfer_dom"/>
</dbReference>
<protein>
    <recommendedName>
        <fullName evidence="1">Methyltransferase domain-containing protein</fullName>
    </recommendedName>
</protein>
<dbReference type="InterPro" id="IPR029063">
    <property type="entry name" value="SAM-dependent_MTases_sf"/>
</dbReference>
<reference evidence="2" key="1">
    <citation type="journal article" date="2015" name="Nature">
        <title>Complex archaea that bridge the gap between prokaryotes and eukaryotes.</title>
        <authorList>
            <person name="Spang A."/>
            <person name="Saw J.H."/>
            <person name="Jorgensen S.L."/>
            <person name="Zaremba-Niedzwiedzka K."/>
            <person name="Martijn J."/>
            <person name="Lind A.E."/>
            <person name="van Eijk R."/>
            <person name="Schleper C."/>
            <person name="Guy L."/>
            <person name="Ettema T.J."/>
        </authorList>
    </citation>
    <scope>NUCLEOTIDE SEQUENCE</scope>
</reference>
<name>A0A0F9C816_9ZZZZ</name>
<sequence length="199" mass="22803">RGDKAECATTAKQFGADYWDGDRKYGYGGFRYDGRWAPVAKDLIKHYGLTNDSSVLDVGCGKAFLLYELTVLLPGLTVQGLDVSPYAIEHAKEEITPFLTVGKAQQLPYEDNTFDLVISITTLHNLYVYDLEKAVREIERVKKSGGGSYIVVESYRNEQEKDNLLNWQLTCECFFTPDEWQWLFEQFGYSGDYSFIFFE</sequence>
<organism evidence="2">
    <name type="scientific">marine sediment metagenome</name>
    <dbReference type="NCBI Taxonomy" id="412755"/>
    <lineage>
        <taxon>unclassified sequences</taxon>
        <taxon>metagenomes</taxon>
        <taxon>ecological metagenomes</taxon>
    </lineage>
</organism>
<dbReference type="Pfam" id="PF13847">
    <property type="entry name" value="Methyltransf_31"/>
    <property type="match status" value="1"/>
</dbReference>
<proteinExistence type="predicted"/>
<gene>
    <name evidence="2" type="ORF">LCGC14_2641770</name>
</gene>
<dbReference type="EMBL" id="LAZR01045577">
    <property type="protein sequence ID" value="KKK98534.1"/>
    <property type="molecule type" value="Genomic_DNA"/>
</dbReference>
<dbReference type="AlphaFoldDB" id="A0A0F9C816"/>
<accession>A0A0F9C816</accession>
<dbReference type="CDD" id="cd02440">
    <property type="entry name" value="AdoMet_MTases"/>
    <property type="match status" value="1"/>
</dbReference>
<dbReference type="Gene3D" id="3.40.50.150">
    <property type="entry name" value="Vaccinia Virus protein VP39"/>
    <property type="match status" value="1"/>
</dbReference>
<evidence type="ECO:0000313" key="2">
    <source>
        <dbReference type="EMBL" id="KKK98534.1"/>
    </source>
</evidence>
<dbReference type="SUPFAM" id="SSF53335">
    <property type="entry name" value="S-adenosyl-L-methionine-dependent methyltransferases"/>
    <property type="match status" value="1"/>
</dbReference>
<evidence type="ECO:0000259" key="1">
    <source>
        <dbReference type="Pfam" id="PF13847"/>
    </source>
</evidence>
<dbReference type="PANTHER" id="PTHR43861">
    <property type="entry name" value="TRANS-ACONITATE 2-METHYLTRANSFERASE-RELATED"/>
    <property type="match status" value="1"/>
</dbReference>
<comment type="caution">
    <text evidence="2">The sequence shown here is derived from an EMBL/GenBank/DDBJ whole genome shotgun (WGS) entry which is preliminary data.</text>
</comment>
<dbReference type="PANTHER" id="PTHR43861:SF1">
    <property type="entry name" value="TRANS-ACONITATE 2-METHYLTRANSFERASE"/>
    <property type="match status" value="1"/>
</dbReference>
<feature type="non-terminal residue" evidence="2">
    <location>
        <position position="1"/>
    </location>
</feature>
<feature type="domain" description="Methyltransferase" evidence="1">
    <location>
        <begin position="51"/>
        <end position="187"/>
    </location>
</feature>